<name>A0A1G9KD85_9BACT</name>
<evidence type="ECO:0000313" key="2">
    <source>
        <dbReference type="Proteomes" id="UP000199053"/>
    </source>
</evidence>
<gene>
    <name evidence="1" type="ORF">SAMN05660337_3034</name>
</gene>
<dbReference type="InterPro" id="IPR009057">
    <property type="entry name" value="Homeodomain-like_sf"/>
</dbReference>
<dbReference type="Gene3D" id="1.10.10.60">
    <property type="entry name" value="Homeodomain-like"/>
    <property type="match status" value="1"/>
</dbReference>
<protein>
    <recommendedName>
        <fullName evidence="3">Homeodomain-like domain-containing protein</fullName>
    </recommendedName>
</protein>
<dbReference type="RefSeq" id="WP_092162601.1">
    <property type="nucleotide sequence ID" value="NZ_FNGA01000005.1"/>
</dbReference>
<dbReference type="OrthoDB" id="5457484at2"/>
<proteinExistence type="predicted"/>
<dbReference type="Pfam" id="PF13384">
    <property type="entry name" value="HTH_23"/>
    <property type="match status" value="1"/>
</dbReference>
<dbReference type="STRING" id="246191.SAMN05660337_3034"/>
<dbReference type="AlphaFoldDB" id="A0A1G9KD85"/>
<accession>A0A1G9KD85</accession>
<evidence type="ECO:0008006" key="3">
    <source>
        <dbReference type="Google" id="ProtNLM"/>
    </source>
</evidence>
<dbReference type="Proteomes" id="UP000199053">
    <property type="component" value="Unassembled WGS sequence"/>
</dbReference>
<evidence type="ECO:0000313" key="1">
    <source>
        <dbReference type="EMBL" id="SDL47569.1"/>
    </source>
</evidence>
<keyword evidence="2" id="KW-1185">Reference proteome</keyword>
<organism evidence="1 2">
    <name type="scientific">Maridesulfovibrio ferrireducens</name>
    <dbReference type="NCBI Taxonomy" id="246191"/>
    <lineage>
        <taxon>Bacteria</taxon>
        <taxon>Pseudomonadati</taxon>
        <taxon>Thermodesulfobacteriota</taxon>
        <taxon>Desulfovibrionia</taxon>
        <taxon>Desulfovibrionales</taxon>
        <taxon>Desulfovibrionaceae</taxon>
        <taxon>Maridesulfovibrio</taxon>
    </lineage>
</organism>
<sequence length="105" mass="11855">MILGFGSNSLDFPDLNDKRVMSVEGLIRVLGHEGAERIIYYWGGTRVSVPNIEELQKIRVRERVKQAFERGATPSQVAERFGVSVRTAQRMRTPSACVEDDSKMI</sequence>
<dbReference type="EMBL" id="FNGA01000005">
    <property type="protein sequence ID" value="SDL47569.1"/>
    <property type="molecule type" value="Genomic_DNA"/>
</dbReference>
<reference evidence="2" key="1">
    <citation type="submission" date="2016-10" db="EMBL/GenBank/DDBJ databases">
        <authorList>
            <person name="Varghese N."/>
            <person name="Submissions S."/>
        </authorList>
    </citation>
    <scope>NUCLEOTIDE SEQUENCE [LARGE SCALE GENOMIC DNA]</scope>
    <source>
        <strain evidence="2">DSM 16995</strain>
    </source>
</reference>
<dbReference type="SUPFAM" id="SSF46689">
    <property type="entry name" value="Homeodomain-like"/>
    <property type="match status" value="1"/>
</dbReference>